<evidence type="ECO:0000313" key="3">
    <source>
        <dbReference type="EMBL" id="KAF4399054.1"/>
    </source>
</evidence>
<accession>A0A7J6HUR7</accession>
<dbReference type="EMBL" id="JAATIQ010000022">
    <property type="protein sequence ID" value="KAF4399054.1"/>
    <property type="molecule type" value="Genomic_DNA"/>
</dbReference>
<dbReference type="Pfam" id="PF03195">
    <property type="entry name" value="LOB"/>
    <property type="match status" value="1"/>
</dbReference>
<sequence>MHWPAKFCTLEDFVTGEGSTAITENPINHNYARQSWRNRYPPVNVGASSHQPATRREKNPILVTNVLPQMKENDAVVDQDIMGNLNGNDTVIGPNNLNKETSILVLDTKRRRTELIDANGPGLENILNNNTDEKIQDMTNMENCDEVNAVKIPFYFTSRYLDILFINTSSSSSSHHTRCAACKYLRKSCPLDCIFSPYFPSNNPQRFSFVHKIFGASNVGKMLKRLPVELRGEAADAMHFEAKCRIDNRVYGCVGIISQLQQQIMNVETQLAITRAEIALFSSTSSCSFNPNPNFSDYVEIVQEPHFQEEYSNLNSYRQSQQNGDSVIGQYDHHFFNF</sequence>
<dbReference type="AlphaFoldDB" id="A0A7J6HUR7"/>
<dbReference type="PANTHER" id="PTHR31301:SF120">
    <property type="entry name" value="LOB DOMAIN-CONTAINING PROTEIN 23-RELATED"/>
    <property type="match status" value="1"/>
</dbReference>
<dbReference type="PANTHER" id="PTHR31301">
    <property type="entry name" value="LOB DOMAIN-CONTAINING PROTEIN 4-RELATED"/>
    <property type="match status" value="1"/>
</dbReference>
<dbReference type="PROSITE" id="PS50891">
    <property type="entry name" value="LOB"/>
    <property type="match status" value="1"/>
</dbReference>
<evidence type="ECO:0000259" key="2">
    <source>
        <dbReference type="PROSITE" id="PS50891"/>
    </source>
</evidence>
<gene>
    <name evidence="3" type="ORF">G4B88_023648</name>
</gene>
<protein>
    <recommendedName>
        <fullName evidence="2">LOB domain-containing protein</fullName>
    </recommendedName>
</protein>
<evidence type="ECO:0000256" key="1">
    <source>
        <dbReference type="ARBA" id="ARBA00005474"/>
    </source>
</evidence>
<feature type="domain" description="LOB" evidence="2">
    <location>
        <begin position="177"/>
        <end position="278"/>
    </location>
</feature>
<reference evidence="3 4" key="1">
    <citation type="journal article" date="2020" name="bioRxiv">
        <title>Sequence and annotation of 42 cannabis genomes reveals extensive copy number variation in cannabinoid synthesis and pathogen resistance genes.</title>
        <authorList>
            <person name="Mckernan K.J."/>
            <person name="Helbert Y."/>
            <person name="Kane L.T."/>
            <person name="Ebling H."/>
            <person name="Zhang L."/>
            <person name="Liu B."/>
            <person name="Eaton Z."/>
            <person name="Mclaughlin S."/>
            <person name="Kingan S."/>
            <person name="Baybayan P."/>
            <person name="Concepcion G."/>
            <person name="Jordan M."/>
            <person name="Riva A."/>
            <person name="Barbazuk W."/>
            <person name="Harkins T."/>
        </authorList>
    </citation>
    <scope>NUCLEOTIDE SEQUENCE [LARGE SCALE GENOMIC DNA]</scope>
    <source>
        <strain evidence="4">cv. Jamaican Lion 4</strain>
        <tissue evidence="3">Leaf</tissue>
    </source>
</reference>
<proteinExistence type="inferred from homology"/>
<dbReference type="Proteomes" id="UP000583929">
    <property type="component" value="Unassembled WGS sequence"/>
</dbReference>
<dbReference type="InterPro" id="IPR004883">
    <property type="entry name" value="LOB"/>
</dbReference>
<name>A0A7J6HUR7_CANSA</name>
<organism evidence="3 4">
    <name type="scientific">Cannabis sativa</name>
    <name type="common">Hemp</name>
    <name type="synonym">Marijuana</name>
    <dbReference type="NCBI Taxonomy" id="3483"/>
    <lineage>
        <taxon>Eukaryota</taxon>
        <taxon>Viridiplantae</taxon>
        <taxon>Streptophyta</taxon>
        <taxon>Embryophyta</taxon>
        <taxon>Tracheophyta</taxon>
        <taxon>Spermatophyta</taxon>
        <taxon>Magnoliopsida</taxon>
        <taxon>eudicotyledons</taxon>
        <taxon>Gunneridae</taxon>
        <taxon>Pentapetalae</taxon>
        <taxon>rosids</taxon>
        <taxon>fabids</taxon>
        <taxon>Rosales</taxon>
        <taxon>Cannabaceae</taxon>
        <taxon>Cannabis</taxon>
    </lineage>
</organism>
<comment type="caution">
    <text evidence="3">The sequence shown here is derived from an EMBL/GenBank/DDBJ whole genome shotgun (WGS) entry which is preliminary data.</text>
</comment>
<keyword evidence="4" id="KW-1185">Reference proteome</keyword>
<evidence type="ECO:0000313" key="4">
    <source>
        <dbReference type="Proteomes" id="UP000583929"/>
    </source>
</evidence>
<comment type="similarity">
    <text evidence="1">Belongs to the LOB domain-containing protein family.</text>
</comment>